<accession>E5A8R5</accession>
<evidence type="ECO:0000313" key="3">
    <source>
        <dbReference type="Proteomes" id="UP000002668"/>
    </source>
</evidence>
<dbReference type="VEuPathDB" id="FungiDB:LEMA_uP075990.1"/>
<protein>
    <submittedName>
        <fullName evidence="2">Predicted protein</fullName>
    </submittedName>
</protein>
<name>E5A8R5_LEPMJ</name>
<evidence type="ECO:0000313" key="2">
    <source>
        <dbReference type="EMBL" id="CBY00010.1"/>
    </source>
</evidence>
<dbReference type="AlphaFoldDB" id="E5A8R5"/>
<organism evidence="3">
    <name type="scientific">Leptosphaeria maculans (strain JN3 / isolate v23.1.3 / race Av1-4-5-6-7-8)</name>
    <name type="common">Blackleg fungus</name>
    <name type="synonym">Phoma lingam</name>
    <dbReference type="NCBI Taxonomy" id="985895"/>
    <lineage>
        <taxon>Eukaryota</taxon>
        <taxon>Fungi</taxon>
        <taxon>Dikarya</taxon>
        <taxon>Ascomycota</taxon>
        <taxon>Pezizomycotina</taxon>
        <taxon>Dothideomycetes</taxon>
        <taxon>Pleosporomycetidae</taxon>
        <taxon>Pleosporales</taxon>
        <taxon>Pleosporineae</taxon>
        <taxon>Leptosphaeriaceae</taxon>
        <taxon>Plenodomus</taxon>
        <taxon>Plenodomus lingam/Leptosphaeria maculans species complex</taxon>
    </lineage>
</organism>
<dbReference type="EMBL" id="FP929137">
    <property type="protein sequence ID" value="CBY00010.1"/>
    <property type="molecule type" value="Genomic_DNA"/>
</dbReference>
<gene>
    <name evidence="2" type="ORF">LEMA_uP075990.1</name>
</gene>
<reference evidence="3" key="1">
    <citation type="journal article" date="2011" name="Nat. Commun.">
        <title>Effector diversification within compartments of the Leptosphaeria maculans genome affected by Repeat-Induced Point mutations.</title>
        <authorList>
            <person name="Rouxel T."/>
            <person name="Grandaubert J."/>
            <person name="Hane J.K."/>
            <person name="Hoede C."/>
            <person name="van de Wouw A.P."/>
            <person name="Couloux A."/>
            <person name="Dominguez V."/>
            <person name="Anthouard V."/>
            <person name="Bally P."/>
            <person name="Bourras S."/>
            <person name="Cozijnsen A.J."/>
            <person name="Ciuffetti L.M."/>
            <person name="Degrave A."/>
            <person name="Dilmaghani A."/>
            <person name="Duret L."/>
            <person name="Fudal I."/>
            <person name="Goodwin S.B."/>
            <person name="Gout L."/>
            <person name="Glaser N."/>
            <person name="Linglin J."/>
            <person name="Kema G.H.J."/>
            <person name="Lapalu N."/>
            <person name="Lawrence C.B."/>
            <person name="May K."/>
            <person name="Meyer M."/>
            <person name="Ollivier B."/>
            <person name="Poulain J."/>
            <person name="Schoch C.L."/>
            <person name="Simon A."/>
            <person name="Spatafora J.W."/>
            <person name="Stachowiak A."/>
            <person name="Turgeon B.G."/>
            <person name="Tyler B.M."/>
            <person name="Vincent D."/>
            <person name="Weissenbach J."/>
            <person name="Amselem J."/>
            <person name="Quesneville H."/>
            <person name="Oliver R.P."/>
            <person name="Wincker P."/>
            <person name="Balesdent M.-H."/>
            <person name="Howlett B.J."/>
        </authorList>
    </citation>
    <scope>NUCLEOTIDE SEQUENCE [LARGE SCALE GENOMIC DNA]</scope>
    <source>
        <strain evidence="3">JN3 / isolate v23.1.3 / race Av1-4-5-6-7-8</strain>
    </source>
</reference>
<feature type="region of interest" description="Disordered" evidence="1">
    <location>
        <begin position="41"/>
        <end position="60"/>
    </location>
</feature>
<sequence>MASRTGDMLNFVRVQVQVLEVFGQNLYSILTTSGRMQNADYLPEPPRLIASHGQDDNTHF</sequence>
<dbReference type="InParanoid" id="E5A8R5"/>
<evidence type="ECO:0000256" key="1">
    <source>
        <dbReference type="SAM" id="MobiDB-lite"/>
    </source>
</evidence>
<proteinExistence type="predicted"/>
<keyword evidence="3" id="KW-1185">Reference proteome</keyword>
<dbReference type="Proteomes" id="UP000002668">
    <property type="component" value="Genome"/>
</dbReference>
<dbReference type="HOGENOM" id="CLU_2942205_0_0_1"/>